<reference evidence="18" key="1">
    <citation type="journal article" date="2019" name="Int. J. Syst. Evol. Microbiol.">
        <title>The Global Catalogue of Microorganisms (GCM) 10K type strain sequencing project: providing services to taxonomists for standard genome sequencing and annotation.</title>
        <authorList>
            <consortium name="The Broad Institute Genomics Platform"/>
            <consortium name="The Broad Institute Genome Sequencing Center for Infectious Disease"/>
            <person name="Wu L."/>
            <person name="Ma J."/>
        </authorList>
    </citation>
    <scope>NUCLEOTIDE SEQUENCE [LARGE SCALE GENOMIC DNA]</scope>
    <source>
        <strain evidence="18">KCTC 19812</strain>
    </source>
</reference>
<accession>A0ABW5B938</accession>
<feature type="domain" description="Phosphoribosyltransferase" evidence="16">
    <location>
        <begin position="17"/>
        <end position="161"/>
    </location>
</feature>
<dbReference type="InterPro" id="IPR000836">
    <property type="entry name" value="PRTase_dom"/>
</dbReference>
<evidence type="ECO:0000313" key="17">
    <source>
        <dbReference type="EMBL" id="MFD2202388.1"/>
    </source>
</evidence>
<keyword evidence="11 15" id="KW-0547">Nucleotide-binding</keyword>
<evidence type="ECO:0000256" key="9">
    <source>
        <dbReference type="ARBA" id="ARBA00022723"/>
    </source>
</evidence>
<proteinExistence type="inferred from homology"/>
<evidence type="ECO:0000256" key="3">
    <source>
        <dbReference type="ARBA" id="ARBA00004669"/>
    </source>
</evidence>
<evidence type="ECO:0000256" key="7">
    <source>
        <dbReference type="ARBA" id="ARBA00022676"/>
    </source>
</evidence>
<comment type="caution">
    <text evidence="17">The sequence shown here is derived from an EMBL/GenBank/DDBJ whole genome shotgun (WGS) entry which is preliminary data.</text>
</comment>
<comment type="subcellular location">
    <subcellularLocation>
        <location evidence="2 15">Cytoplasm</location>
    </subcellularLocation>
</comment>
<comment type="catalytic activity">
    <reaction evidence="13">
        <text>GMP + diphosphate = guanine + 5-phospho-alpha-D-ribose 1-diphosphate</text>
        <dbReference type="Rhea" id="RHEA:25424"/>
        <dbReference type="ChEBI" id="CHEBI:16235"/>
        <dbReference type="ChEBI" id="CHEBI:33019"/>
        <dbReference type="ChEBI" id="CHEBI:58017"/>
        <dbReference type="ChEBI" id="CHEBI:58115"/>
        <dbReference type="EC" id="2.4.2.8"/>
    </reaction>
    <physiologicalReaction direction="right-to-left" evidence="13">
        <dbReference type="Rhea" id="RHEA:25426"/>
    </physiologicalReaction>
</comment>
<dbReference type="NCBIfam" id="TIGR01203">
    <property type="entry name" value="HGPRTase"/>
    <property type="match status" value="1"/>
</dbReference>
<keyword evidence="8 15" id="KW-0808">Transferase</keyword>
<evidence type="ECO:0000256" key="14">
    <source>
        <dbReference type="ARBA" id="ARBA00049402"/>
    </source>
</evidence>
<evidence type="ECO:0000256" key="8">
    <source>
        <dbReference type="ARBA" id="ARBA00022679"/>
    </source>
</evidence>
<evidence type="ECO:0000313" key="18">
    <source>
        <dbReference type="Proteomes" id="UP001597414"/>
    </source>
</evidence>
<dbReference type="PANTHER" id="PTHR43340">
    <property type="entry name" value="HYPOXANTHINE-GUANINE PHOSPHORIBOSYLTRANSFERASE"/>
    <property type="match status" value="1"/>
</dbReference>
<evidence type="ECO:0000256" key="11">
    <source>
        <dbReference type="ARBA" id="ARBA00022741"/>
    </source>
</evidence>
<evidence type="ECO:0000256" key="10">
    <source>
        <dbReference type="ARBA" id="ARBA00022726"/>
    </source>
</evidence>
<comment type="pathway">
    <text evidence="3 15">Purine metabolism; IMP biosynthesis via salvage pathway; IMP from hypoxanthine: step 1/1.</text>
</comment>
<dbReference type="EMBL" id="JBHUIV010000016">
    <property type="protein sequence ID" value="MFD2202388.1"/>
    <property type="molecule type" value="Genomic_DNA"/>
</dbReference>
<evidence type="ECO:0000256" key="15">
    <source>
        <dbReference type="RuleBase" id="RU364099"/>
    </source>
</evidence>
<dbReference type="InterPro" id="IPR029057">
    <property type="entry name" value="PRTase-like"/>
</dbReference>
<keyword evidence="6 15" id="KW-0963">Cytoplasm</keyword>
<dbReference type="EC" id="2.4.2.8" evidence="5 15"/>
<keyword evidence="10 15" id="KW-0660">Purine salvage</keyword>
<sequence length="176" mass="19804">MIQIKDKTFIPFLEEKTLQKKIAEIGLKISKDFAEKDPIIIGVLNGAFMFLSDLARQISIPAEITFIKISSYSGEKSTGKVKSLIGLETKLEGRNVIVVEDIVDTGLSMSQLIQQLKENNPASISLATLLYKPEAIQYKLHLDYIGFEIPNKFVVGYGLDYDGFGRNLREIYQLKQ</sequence>
<keyword evidence="7 15" id="KW-0328">Glycosyltransferase</keyword>
<evidence type="ECO:0000256" key="13">
    <source>
        <dbReference type="ARBA" id="ARBA00048811"/>
    </source>
</evidence>
<keyword evidence="18" id="KW-1185">Reference proteome</keyword>
<organism evidence="17 18">
    <name type="scientific">Shivajiella indica</name>
    <dbReference type="NCBI Taxonomy" id="872115"/>
    <lineage>
        <taxon>Bacteria</taxon>
        <taxon>Pseudomonadati</taxon>
        <taxon>Bacteroidota</taxon>
        <taxon>Cytophagia</taxon>
        <taxon>Cytophagales</taxon>
        <taxon>Cyclobacteriaceae</taxon>
        <taxon>Shivajiella</taxon>
    </lineage>
</organism>
<protein>
    <recommendedName>
        <fullName evidence="5 15">Hypoxanthine phosphoribosyltransferase</fullName>
        <ecNumber evidence="5 15">2.4.2.8</ecNumber>
    </recommendedName>
</protein>
<dbReference type="RefSeq" id="WP_380803184.1">
    <property type="nucleotide sequence ID" value="NZ_JBHUIV010000016.1"/>
</dbReference>
<evidence type="ECO:0000256" key="12">
    <source>
        <dbReference type="ARBA" id="ARBA00022842"/>
    </source>
</evidence>
<dbReference type="SUPFAM" id="SSF53271">
    <property type="entry name" value="PRTase-like"/>
    <property type="match status" value="1"/>
</dbReference>
<keyword evidence="12 15" id="KW-0460">Magnesium</keyword>
<evidence type="ECO:0000256" key="5">
    <source>
        <dbReference type="ARBA" id="ARBA00011895"/>
    </source>
</evidence>
<evidence type="ECO:0000256" key="1">
    <source>
        <dbReference type="ARBA" id="ARBA00001946"/>
    </source>
</evidence>
<gene>
    <name evidence="17" type="primary">hpt</name>
    <name evidence="17" type="ORF">ACFSKV_12510</name>
</gene>
<dbReference type="GO" id="GO:0016757">
    <property type="term" value="F:glycosyltransferase activity"/>
    <property type="evidence" value="ECO:0007669"/>
    <property type="project" value="UniProtKB-KW"/>
</dbReference>
<dbReference type="InterPro" id="IPR005904">
    <property type="entry name" value="Hxn_phspho_trans"/>
</dbReference>
<comment type="similarity">
    <text evidence="4 15">Belongs to the purine/pyrimidine phosphoribosyltransferase family.</text>
</comment>
<evidence type="ECO:0000259" key="16">
    <source>
        <dbReference type="Pfam" id="PF00156"/>
    </source>
</evidence>
<name>A0ABW5B938_9BACT</name>
<dbReference type="Proteomes" id="UP001597414">
    <property type="component" value="Unassembled WGS sequence"/>
</dbReference>
<dbReference type="CDD" id="cd06223">
    <property type="entry name" value="PRTases_typeI"/>
    <property type="match status" value="1"/>
</dbReference>
<comment type="cofactor">
    <cofactor evidence="1 15">
        <name>Mg(2+)</name>
        <dbReference type="ChEBI" id="CHEBI:18420"/>
    </cofactor>
</comment>
<evidence type="ECO:0000256" key="2">
    <source>
        <dbReference type="ARBA" id="ARBA00004496"/>
    </source>
</evidence>
<dbReference type="InterPro" id="IPR050408">
    <property type="entry name" value="HGPRT"/>
</dbReference>
<comment type="catalytic activity">
    <reaction evidence="14">
        <text>IMP + diphosphate = hypoxanthine + 5-phospho-alpha-D-ribose 1-diphosphate</text>
        <dbReference type="Rhea" id="RHEA:17973"/>
        <dbReference type="ChEBI" id="CHEBI:17368"/>
        <dbReference type="ChEBI" id="CHEBI:33019"/>
        <dbReference type="ChEBI" id="CHEBI:58017"/>
        <dbReference type="ChEBI" id="CHEBI:58053"/>
        <dbReference type="EC" id="2.4.2.8"/>
    </reaction>
    <physiologicalReaction direction="right-to-left" evidence="14">
        <dbReference type="Rhea" id="RHEA:17975"/>
    </physiologicalReaction>
</comment>
<evidence type="ECO:0000256" key="6">
    <source>
        <dbReference type="ARBA" id="ARBA00022490"/>
    </source>
</evidence>
<keyword evidence="9 15" id="KW-0479">Metal-binding</keyword>
<dbReference type="Pfam" id="PF00156">
    <property type="entry name" value="Pribosyltran"/>
    <property type="match status" value="1"/>
</dbReference>
<evidence type="ECO:0000256" key="4">
    <source>
        <dbReference type="ARBA" id="ARBA00008391"/>
    </source>
</evidence>
<dbReference type="PANTHER" id="PTHR43340:SF1">
    <property type="entry name" value="HYPOXANTHINE PHOSPHORIBOSYLTRANSFERASE"/>
    <property type="match status" value="1"/>
</dbReference>
<dbReference type="Gene3D" id="3.40.50.2020">
    <property type="match status" value="1"/>
</dbReference>